<accession>A0ABD4ECI7</accession>
<dbReference type="InterPro" id="IPR017911">
    <property type="entry name" value="MacB-like_ATP-bd"/>
</dbReference>
<dbReference type="FunFam" id="3.40.50.300:FF:000032">
    <property type="entry name" value="Export ABC transporter ATP-binding protein"/>
    <property type="match status" value="1"/>
</dbReference>
<evidence type="ECO:0000256" key="1">
    <source>
        <dbReference type="ARBA" id="ARBA00004202"/>
    </source>
</evidence>
<dbReference type="GO" id="GO:0098796">
    <property type="term" value="C:membrane protein complex"/>
    <property type="evidence" value="ECO:0007669"/>
    <property type="project" value="UniProtKB-ARBA"/>
</dbReference>
<dbReference type="InterPro" id="IPR003439">
    <property type="entry name" value="ABC_transporter-like_ATP-bd"/>
</dbReference>
<comment type="similarity">
    <text evidence="6">Belongs to the ABC transporter superfamily. HrtA family.</text>
</comment>
<evidence type="ECO:0000256" key="2">
    <source>
        <dbReference type="ARBA" id="ARBA00011131"/>
    </source>
</evidence>
<dbReference type="GO" id="GO:0005524">
    <property type="term" value="F:ATP binding"/>
    <property type="evidence" value="ECO:0007669"/>
    <property type="project" value="UniProtKB-KW"/>
</dbReference>
<evidence type="ECO:0000256" key="8">
    <source>
        <dbReference type="ARBA" id="ARBA00024721"/>
    </source>
</evidence>
<protein>
    <recommendedName>
        <fullName evidence="7">Putative hemin import ATP-binding protein HrtA</fullName>
    </recommendedName>
</protein>
<reference evidence="10 11" key="1">
    <citation type="submission" date="2016-01" db="EMBL/GenBank/DDBJ databases">
        <authorList>
            <person name="Mitreva M."/>
            <person name="Pepin K.H."/>
            <person name="Mihindukulasuriya K.A."/>
            <person name="Fulton R."/>
            <person name="Fronick C."/>
            <person name="O'Laughlin M."/>
            <person name="Miner T."/>
            <person name="Herter B."/>
            <person name="Rosa B.A."/>
            <person name="Cordes M."/>
            <person name="Tomlinson C."/>
            <person name="Wollam A."/>
            <person name="Palsikar V.B."/>
            <person name="Mardis E.R."/>
            <person name="Wilson R.K."/>
        </authorList>
    </citation>
    <scope>NUCLEOTIDE SEQUENCE [LARGE SCALE GENOMIC DNA]</scope>
    <source>
        <strain evidence="10 11">MJR7738</strain>
    </source>
</reference>
<dbReference type="Proteomes" id="UP000070063">
    <property type="component" value="Unassembled WGS sequence"/>
</dbReference>
<dbReference type="PANTHER" id="PTHR42798:SF7">
    <property type="entry name" value="ALPHA-D-RIBOSE 1-METHYLPHOSPHONATE 5-TRIPHOSPHATE SYNTHASE SUBUNIT PHNL"/>
    <property type="match status" value="1"/>
</dbReference>
<evidence type="ECO:0000259" key="9">
    <source>
        <dbReference type="PROSITE" id="PS50893"/>
    </source>
</evidence>
<gene>
    <name evidence="10" type="ORF">HMPREF3225_02297</name>
</gene>
<evidence type="ECO:0000313" key="10">
    <source>
        <dbReference type="EMBL" id="KXA36322.1"/>
    </source>
</evidence>
<evidence type="ECO:0000256" key="4">
    <source>
        <dbReference type="ARBA" id="ARBA00022741"/>
    </source>
</evidence>
<dbReference type="EMBL" id="LRQI01000092">
    <property type="protein sequence ID" value="KXA36322.1"/>
    <property type="molecule type" value="Genomic_DNA"/>
</dbReference>
<dbReference type="PANTHER" id="PTHR42798">
    <property type="entry name" value="LIPOPROTEIN-RELEASING SYSTEM ATP-BINDING PROTEIN LOLD"/>
    <property type="match status" value="1"/>
</dbReference>
<dbReference type="CDD" id="cd03255">
    <property type="entry name" value="ABC_MJ0796_LolCDE_FtsE"/>
    <property type="match status" value="1"/>
</dbReference>
<evidence type="ECO:0000256" key="7">
    <source>
        <dbReference type="ARBA" id="ARBA00024432"/>
    </source>
</evidence>
<evidence type="ECO:0000256" key="3">
    <source>
        <dbReference type="ARBA" id="ARBA00022448"/>
    </source>
</evidence>
<evidence type="ECO:0000256" key="6">
    <source>
        <dbReference type="ARBA" id="ARBA00024359"/>
    </source>
</evidence>
<evidence type="ECO:0000256" key="5">
    <source>
        <dbReference type="ARBA" id="ARBA00022840"/>
    </source>
</evidence>
<comment type="caution">
    <text evidence="10">The sequence shown here is derived from an EMBL/GenBank/DDBJ whole genome shotgun (WGS) entry which is preliminary data.</text>
</comment>
<dbReference type="InterPro" id="IPR027417">
    <property type="entry name" value="P-loop_NTPase"/>
</dbReference>
<organism evidence="10 11">
    <name type="scientific">Staphylococcus lugdunensis</name>
    <dbReference type="NCBI Taxonomy" id="28035"/>
    <lineage>
        <taxon>Bacteria</taxon>
        <taxon>Bacillati</taxon>
        <taxon>Bacillota</taxon>
        <taxon>Bacilli</taxon>
        <taxon>Bacillales</taxon>
        <taxon>Staphylococcaceae</taxon>
        <taxon>Staphylococcus</taxon>
    </lineage>
</organism>
<comment type="subcellular location">
    <subcellularLocation>
        <location evidence="1">Cell membrane</location>
        <topology evidence="1">Peripheral membrane protein</topology>
    </subcellularLocation>
</comment>
<comment type="subunit">
    <text evidence="2">The complex is composed of two ATP-binding proteins (HrtA), two transmembrane proteins (HrtB) and a solute-binding protein.</text>
</comment>
<dbReference type="InterPro" id="IPR003593">
    <property type="entry name" value="AAA+_ATPase"/>
</dbReference>
<dbReference type="SMART" id="SM00382">
    <property type="entry name" value="AAA"/>
    <property type="match status" value="1"/>
</dbReference>
<keyword evidence="3" id="KW-0813">Transport</keyword>
<dbReference type="GO" id="GO:0022857">
    <property type="term" value="F:transmembrane transporter activity"/>
    <property type="evidence" value="ECO:0007669"/>
    <property type="project" value="UniProtKB-ARBA"/>
</dbReference>
<dbReference type="Gene3D" id="3.40.50.300">
    <property type="entry name" value="P-loop containing nucleotide triphosphate hydrolases"/>
    <property type="match status" value="1"/>
</dbReference>
<evidence type="ECO:0000313" key="11">
    <source>
        <dbReference type="Proteomes" id="UP000070063"/>
    </source>
</evidence>
<keyword evidence="5 10" id="KW-0067">ATP-binding</keyword>
<comment type="function">
    <text evidence="8">Part of the ABC transporter complex hrt involved in hemin import. Responsible for energy coupling to the transport system.</text>
</comment>
<dbReference type="Pfam" id="PF00005">
    <property type="entry name" value="ABC_tran"/>
    <property type="match status" value="1"/>
</dbReference>
<sequence>MFNDAFKVNEISNYAGILGGFKLLLEVKNVKKIYGKGLHKTTALNGMTFNVQQGEFVAIMGESGSGKTTLLNVIATFDKINEGSIRIDNRQLNHIRHKEVAHFRRETLGFVFQDFNMLPTMSNKDNIIMPLVLANRSHKTIDARLAPLSQQLGIEHILDQFPYQSSGGEQQRVGIARALINQPKLLLADEPTGALDSKTSKQIMRLFQKINQRQQTILMVTHSNIDASYANRVLFIKDGRVYHEIYRGEETQSDFQRRIADSLAMLNERGE</sequence>
<dbReference type="PROSITE" id="PS50893">
    <property type="entry name" value="ABC_TRANSPORTER_2"/>
    <property type="match status" value="1"/>
</dbReference>
<dbReference type="AlphaFoldDB" id="A0ABD4ECI7"/>
<name>A0ABD4ECI7_STALU</name>
<dbReference type="GO" id="GO:0005886">
    <property type="term" value="C:plasma membrane"/>
    <property type="evidence" value="ECO:0007669"/>
    <property type="project" value="UniProtKB-SubCell"/>
</dbReference>
<keyword evidence="4" id="KW-0547">Nucleotide-binding</keyword>
<proteinExistence type="inferred from homology"/>
<dbReference type="SUPFAM" id="SSF52540">
    <property type="entry name" value="P-loop containing nucleoside triphosphate hydrolases"/>
    <property type="match status" value="1"/>
</dbReference>
<feature type="domain" description="ABC transporter" evidence="9">
    <location>
        <begin position="25"/>
        <end position="263"/>
    </location>
</feature>